<comment type="similarity">
    <text evidence="5">Belongs to the SAT4 family.</text>
</comment>
<dbReference type="OrthoDB" id="2496787at2759"/>
<feature type="domain" description="Rhodopsin" evidence="7">
    <location>
        <begin position="2"/>
        <end position="162"/>
    </location>
</feature>
<dbReference type="Pfam" id="PF20684">
    <property type="entry name" value="Fung_rhodopsin"/>
    <property type="match status" value="1"/>
</dbReference>
<dbReference type="PANTHER" id="PTHR33048">
    <property type="entry name" value="PTH11-LIKE INTEGRAL MEMBRANE PROTEIN (AFU_ORTHOLOGUE AFUA_5G11245)"/>
    <property type="match status" value="1"/>
</dbReference>
<proteinExistence type="inferred from homology"/>
<feature type="transmembrane region" description="Helical" evidence="6">
    <location>
        <begin position="102"/>
        <end position="120"/>
    </location>
</feature>
<evidence type="ECO:0000256" key="6">
    <source>
        <dbReference type="SAM" id="Phobius"/>
    </source>
</evidence>
<feature type="transmembrane region" description="Helical" evidence="6">
    <location>
        <begin position="140"/>
        <end position="161"/>
    </location>
</feature>
<gene>
    <name evidence="8" type="ORF">L207DRAFT_389981</name>
</gene>
<dbReference type="GO" id="GO:0016020">
    <property type="term" value="C:membrane"/>
    <property type="evidence" value="ECO:0007669"/>
    <property type="project" value="UniProtKB-SubCell"/>
</dbReference>
<keyword evidence="9" id="KW-1185">Reference proteome</keyword>
<dbReference type="PANTHER" id="PTHR33048:SF124">
    <property type="entry name" value="INTEGRAL MEMBRANE PROTEIN"/>
    <property type="match status" value="1"/>
</dbReference>
<evidence type="ECO:0000313" key="9">
    <source>
        <dbReference type="Proteomes" id="UP000235786"/>
    </source>
</evidence>
<dbReference type="Proteomes" id="UP000235786">
    <property type="component" value="Unassembled WGS sequence"/>
</dbReference>
<evidence type="ECO:0000259" key="7">
    <source>
        <dbReference type="Pfam" id="PF20684"/>
    </source>
</evidence>
<feature type="non-terminal residue" evidence="8">
    <location>
        <position position="162"/>
    </location>
</feature>
<name>A0A2J6QZH3_HYAVF</name>
<evidence type="ECO:0000256" key="5">
    <source>
        <dbReference type="ARBA" id="ARBA00038359"/>
    </source>
</evidence>
<protein>
    <recommendedName>
        <fullName evidence="7">Rhodopsin domain-containing protein</fullName>
    </recommendedName>
</protein>
<evidence type="ECO:0000313" key="8">
    <source>
        <dbReference type="EMBL" id="PMD31667.1"/>
    </source>
</evidence>
<keyword evidence="4 6" id="KW-0472">Membrane</keyword>
<feature type="transmembrane region" description="Helical" evidence="6">
    <location>
        <begin position="22"/>
        <end position="44"/>
    </location>
</feature>
<evidence type="ECO:0000256" key="4">
    <source>
        <dbReference type="ARBA" id="ARBA00023136"/>
    </source>
</evidence>
<dbReference type="InterPro" id="IPR052337">
    <property type="entry name" value="SAT4-like"/>
</dbReference>
<reference evidence="8 9" key="1">
    <citation type="submission" date="2016-04" db="EMBL/GenBank/DDBJ databases">
        <title>A degradative enzymes factory behind the ericoid mycorrhizal symbiosis.</title>
        <authorList>
            <consortium name="DOE Joint Genome Institute"/>
            <person name="Martino E."/>
            <person name="Morin E."/>
            <person name="Grelet G."/>
            <person name="Kuo A."/>
            <person name="Kohler A."/>
            <person name="Daghino S."/>
            <person name="Barry K."/>
            <person name="Choi C."/>
            <person name="Cichocki N."/>
            <person name="Clum A."/>
            <person name="Copeland A."/>
            <person name="Hainaut M."/>
            <person name="Haridas S."/>
            <person name="Labutti K."/>
            <person name="Lindquist E."/>
            <person name="Lipzen A."/>
            <person name="Khouja H.-R."/>
            <person name="Murat C."/>
            <person name="Ohm R."/>
            <person name="Olson A."/>
            <person name="Spatafora J."/>
            <person name="Veneault-Fourrey C."/>
            <person name="Henrissat B."/>
            <person name="Grigoriev I."/>
            <person name="Martin F."/>
            <person name="Perotto S."/>
        </authorList>
    </citation>
    <scope>NUCLEOTIDE SEQUENCE [LARGE SCALE GENOMIC DNA]</scope>
    <source>
        <strain evidence="8 9">F</strain>
    </source>
</reference>
<dbReference type="EMBL" id="KZ613961">
    <property type="protein sequence ID" value="PMD31667.1"/>
    <property type="molecule type" value="Genomic_DNA"/>
</dbReference>
<keyword evidence="3 6" id="KW-1133">Transmembrane helix</keyword>
<accession>A0A2J6QZH3</accession>
<evidence type="ECO:0000256" key="3">
    <source>
        <dbReference type="ARBA" id="ARBA00022989"/>
    </source>
</evidence>
<dbReference type="AlphaFoldDB" id="A0A2J6QZH3"/>
<comment type="subcellular location">
    <subcellularLocation>
        <location evidence="1">Membrane</location>
        <topology evidence="1">Multi-pass membrane protein</topology>
    </subcellularLocation>
</comment>
<organism evidence="8 9">
    <name type="scientific">Hyaloscypha variabilis (strain UAMH 11265 / GT02V1 / F)</name>
    <name type="common">Meliniomyces variabilis</name>
    <dbReference type="NCBI Taxonomy" id="1149755"/>
    <lineage>
        <taxon>Eukaryota</taxon>
        <taxon>Fungi</taxon>
        <taxon>Dikarya</taxon>
        <taxon>Ascomycota</taxon>
        <taxon>Pezizomycotina</taxon>
        <taxon>Leotiomycetes</taxon>
        <taxon>Helotiales</taxon>
        <taxon>Hyaloscyphaceae</taxon>
        <taxon>Hyaloscypha</taxon>
        <taxon>Hyaloscypha variabilis</taxon>
    </lineage>
</organism>
<sequence length="162" mass="18090">LCIKLSILFFYLRLTPYRRFRILIYLICMITAVYCLISVFQFAFDWNTTPNIRNSVIATGSCSGPLQLCVAIAGINMGTDIMLLLLPIAMVCNIQFTGNERLGVVLIFTLGSSVCIASIVRLTVQLVEYNVSDDSWVKAIFLPLDSFEINLGIICACLPHLR</sequence>
<keyword evidence="2 6" id="KW-0812">Transmembrane</keyword>
<evidence type="ECO:0000256" key="2">
    <source>
        <dbReference type="ARBA" id="ARBA00022692"/>
    </source>
</evidence>
<feature type="non-terminal residue" evidence="8">
    <location>
        <position position="1"/>
    </location>
</feature>
<evidence type="ECO:0000256" key="1">
    <source>
        <dbReference type="ARBA" id="ARBA00004141"/>
    </source>
</evidence>
<dbReference type="InterPro" id="IPR049326">
    <property type="entry name" value="Rhodopsin_dom_fungi"/>
</dbReference>
<feature type="transmembrane region" description="Helical" evidence="6">
    <location>
        <begin position="64"/>
        <end position="90"/>
    </location>
</feature>